<evidence type="ECO:0000256" key="3">
    <source>
        <dbReference type="ARBA" id="ARBA00022722"/>
    </source>
</evidence>
<comment type="function">
    <text evidence="9">CRISPR (clustered regularly interspaced short palindromic repeat), is an adaptive immune system that provides protection against mobile genetic elements (viruses, transposable elements and conjugative plasmids). CRISPR clusters contain sequences complementary to antecedent mobile elements and target invading nucleic acids. CRISPR clusters are transcribed and processed into CRISPR RNA (crRNA). Functions as a ssRNA-specific endoribonuclease. Involved in the integration of spacer DNA into the CRISPR cassette.</text>
</comment>
<comment type="similarity">
    <text evidence="2 9 10">Belongs to the CRISPR-associated endoribonuclease Cas2 protein family.</text>
</comment>
<reference evidence="11 12" key="1">
    <citation type="submission" date="2018-05" db="EMBL/GenBank/DDBJ databases">
        <title>Reference genomes for bee gut microbiota database.</title>
        <authorList>
            <person name="Ellegaard K.M."/>
        </authorList>
    </citation>
    <scope>NUCLEOTIDE SEQUENCE [LARGE SCALE GENOMIC DNA]</scope>
    <source>
        <strain evidence="11 12">ESL0200</strain>
    </source>
</reference>
<dbReference type="GO" id="GO:0046872">
    <property type="term" value="F:metal ion binding"/>
    <property type="evidence" value="ECO:0007669"/>
    <property type="project" value="UniProtKB-UniRule"/>
</dbReference>
<evidence type="ECO:0000256" key="7">
    <source>
        <dbReference type="ARBA" id="ARBA00022842"/>
    </source>
</evidence>
<evidence type="ECO:0000256" key="4">
    <source>
        <dbReference type="ARBA" id="ARBA00022723"/>
    </source>
</evidence>
<dbReference type="Gene3D" id="3.30.70.240">
    <property type="match status" value="1"/>
</dbReference>
<dbReference type="OrthoDB" id="9798176at2"/>
<evidence type="ECO:0000313" key="12">
    <source>
        <dbReference type="Proteomes" id="UP000247744"/>
    </source>
</evidence>
<dbReference type="InterPro" id="IPR021127">
    <property type="entry name" value="CRISPR_associated_Cas2"/>
</dbReference>
<protein>
    <recommendedName>
        <fullName evidence="9">CRISPR-associated endoribonuclease Cas2</fullName>
        <ecNumber evidence="9">3.1.-.-</ecNumber>
    </recommendedName>
</protein>
<keyword evidence="3 9" id="KW-0540">Nuclease</keyword>
<dbReference type="GO" id="GO:0051607">
    <property type="term" value="P:defense response to virus"/>
    <property type="evidence" value="ECO:0007669"/>
    <property type="project" value="UniProtKB-UniRule"/>
</dbReference>
<comment type="subunit">
    <text evidence="9">Homodimer, forms a heterotetramer with a Cas1 homodimer.</text>
</comment>
<keyword evidence="6 9" id="KW-0378">Hydrolase</keyword>
<comment type="cofactor">
    <cofactor evidence="1 9">
        <name>Mg(2+)</name>
        <dbReference type="ChEBI" id="CHEBI:18420"/>
    </cofactor>
</comment>
<name>A0A318MBT1_9BIFI</name>
<evidence type="ECO:0000256" key="10">
    <source>
        <dbReference type="PIRNR" id="PIRNR032582"/>
    </source>
</evidence>
<keyword evidence="5 9" id="KW-0255">Endonuclease</keyword>
<dbReference type="AlphaFoldDB" id="A0A318MBT1"/>
<evidence type="ECO:0000256" key="2">
    <source>
        <dbReference type="ARBA" id="ARBA00009959"/>
    </source>
</evidence>
<dbReference type="PANTHER" id="PTHR34405">
    <property type="entry name" value="CRISPR-ASSOCIATED ENDORIBONUCLEASE CAS2"/>
    <property type="match status" value="1"/>
</dbReference>
<evidence type="ECO:0000256" key="1">
    <source>
        <dbReference type="ARBA" id="ARBA00001946"/>
    </source>
</evidence>
<dbReference type="Proteomes" id="UP000247744">
    <property type="component" value="Unassembled WGS sequence"/>
</dbReference>
<organism evidence="11 12">
    <name type="scientific">Bifidobacterium asteroides</name>
    <dbReference type="NCBI Taxonomy" id="1684"/>
    <lineage>
        <taxon>Bacteria</taxon>
        <taxon>Bacillati</taxon>
        <taxon>Actinomycetota</taxon>
        <taxon>Actinomycetes</taxon>
        <taxon>Bifidobacteriales</taxon>
        <taxon>Bifidobacteriaceae</taxon>
        <taxon>Bifidobacterium</taxon>
    </lineage>
</organism>
<dbReference type="NCBIfam" id="TIGR01573">
    <property type="entry name" value="cas2"/>
    <property type="match status" value="1"/>
</dbReference>
<dbReference type="GO" id="GO:0004521">
    <property type="term" value="F:RNA endonuclease activity"/>
    <property type="evidence" value="ECO:0007669"/>
    <property type="project" value="UniProtKB-UniRule"/>
</dbReference>
<gene>
    <name evidence="9 11" type="primary">cas2</name>
    <name evidence="11" type="ORF">DKK75_06590</name>
</gene>
<dbReference type="EMBL" id="QGLL01000009">
    <property type="protein sequence ID" value="PXY81411.1"/>
    <property type="molecule type" value="Genomic_DNA"/>
</dbReference>
<keyword evidence="8 9" id="KW-0051">Antiviral defense</keyword>
<sequence length="97" mass="11407">MMMVVVAYDVDTCEAAGRRRLRQVGHECMKFGQRVQNSVFECVVTPADRELLKQRLMTLIDPQEDSLIMYDLGARYSRRIHYYGVRRHIPVDQVMML</sequence>
<dbReference type="PANTHER" id="PTHR34405:SF3">
    <property type="entry name" value="CRISPR-ASSOCIATED ENDORIBONUCLEASE CAS2 3"/>
    <property type="match status" value="1"/>
</dbReference>
<keyword evidence="4 9" id="KW-0479">Metal-binding</keyword>
<dbReference type="GO" id="GO:0016787">
    <property type="term" value="F:hydrolase activity"/>
    <property type="evidence" value="ECO:0007669"/>
    <property type="project" value="UniProtKB-KW"/>
</dbReference>
<evidence type="ECO:0000256" key="8">
    <source>
        <dbReference type="ARBA" id="ARBA00023118"/>
    </source>
</evidence>
<dbReference type="PIRSF" id="PIRSF032582">
    <property type="entry name" value="Cas2"/>
    <property type="match status" value="1"/>
</dbReference>
<evidence type="ECO:0000256" key="6">
    <source>
        <dbReference type="ARBA" id="ARBA00022801"/>
    </source>
</evidence>
<evidence type="ECO:0000256" key="9">
    <source>
        <dbReference type="HAMAP-Rule" id="MF_01471"/>
    </source>
</evidence>
<evidence type="ECO:0000313" key="11">
    <source>
        <dbReference type="EMBL" id="PXY81411.1"/>
    </source>
</evidence>
<dbReference type="SUPFAM" id="SSF143430">
    <property type="entry name" value="TTP0101/SSO1404-like"/>
    <property type="match status" value="1"/>
</dbReference>
<proteinExistence type="inferred from homology"/>
<dbReference type="GO" id="GO:0043571">
    <property type="term" value="P:maintenance of CRISPR repeat elements"/>
    <property type="evidence" value="ECO:0007669"/>
    <property type="project" value="UniProtKB-UniRule"/>
</dbReference>
<feature type="binding site" evidence="9">
    <location>
        <position position="9"/>
    </location>
    <ligand>
        <name>Mg(2+)</name>
        <dbReference type="ChEBI" id="CHEBI:18420"/>
        <note>catalytic</note>
    </ligand>
</feature>
<accession>A0A318MBT1</accession>
<dbReference type="EC" id="3.1.-.-" evidence="9"/>
<dbReference type="InterPro" id="IPR019199">
    <property type="entry name" value="Virulence_VapD/CRISPR_Cas2"/>
</dbReference>
<dbReference type="CDD" id="cd09725">
    <property type="entry name" value="Cas2_I_II_III"/>
    <property type="match status" value="1"/>
</dbReference>
<keyword evidence="7 9" id="KW-0460">Magnesium</keyword>
<comment type="caution">
    <text evidence="11">The sequence shown here is derived from an EMBL/GenBank/DDBJ whole genome shotgun (WGS) entry which is preliminary data.</text>
</comment>
<dbReference type="HAMAP" id="MF_01471">
    <property type="entry name" value="Cas2"/>
    <property type="match status" value="1"/>
</dbReference>
<dbReference type="Pfam" id="PF09827">
    <property type="entry name" value="CRISPR_Cas2"/>
    <property type="match status" value="1"/>
</dbReference>
<evidence type="ECO:0000256" key="5">
    <source>
        <dbReference type="ARBA" id="ARBA00022759"/>
    </source>
</evidence>